<dbReference type="OrthoDB" id="2789670at2759"/>
<evidence type="ECO:0000256" key="5">
    <source>
        <dbReference type="SAM" id="SignalP"/>
    </source>
</evidence>
<dbReference type="PRINTS" id="PR00465">
    <property type="entry name" value="EP450IV"/>
</dbReference>
<keyword evidence="5" id="KW-0732">Signal</keyword>
<sequence>MSAFVALLLCAVILTLRKILKVMSQDRKKSTAVIPPGSHGFPVIGETLQFMLSVNSGKGFYEFVRTRRIKYGSCFRTSLFGETHVFLSTTESARAVLNNESGMFTKRYIKSIAELVGDRSLLCASQHHHKLLRSHLINLFSKRSTALMVRHFDELVVDALCGWEHRGTVVLLTELLQITFKAMCKMLISLEDEEELGSLQKDVGFVCEAMLAFPLNLPWTRFHKGIMARERVMEMIEKIIRERRNETNGHHEDFLQQLLAVDNDTSSLSSDQSTKLTDAEIKDNILTMIIAGQDTTASALTWMIKYLGENQKVLDILIEEQSQIAKKASDKPFLLLEDLSEMPYASKMVKESLRMASVVPWFPRLVLQDCEMEGLLYSS</sequence>
<comment type="caution">
    <text evidence="6">The sequence shown here is derived from an EMBL/GenBank/DDBJ whole genome shotgun (WGS) entry which is preliminary data.</text>
</comment>
<evidence type="ECO:0000256" key="2">
    <source>
        <dbReference type="ARBA" id="ARBA00022617"/>
    </source>
</evidence>
<accession>A0A6D2HGX3</accession>
<dbReference type="GO" id="GO:0004497">
    <property type="term" value="F:monooxygenase activity"/>
    <property type="evidence" value="ECO:0007669"/>
    <property type="project" value="InterPro"/>
</dbReference>
<keyword evidence="3" id="KW-0479">Metal-binding</keyword>
<evidence type="ECO:0000256" key="1">
    <source>
        <dbReference type="ARBA" id="ARBA00010617"/>
    </source>
</evidence>
<feature type="signal peptide" evidence="5">
    <location>
        <begin position="1"/>
        <end position="24"/>
    </location>
</feature>
<evidence type="ECO:0000256" key="3">
    <source>
        <dbReference type="ARBA" id="ARBA00022723"/>
    </source>
</evidence>
<keyword evidence="4" id="KW-0408">Iron</keyword>
<dbReference type="GO" id="GO:0016125">
    <property type="term" value="P:sterol metabolic process"/>
    <property type="evidence" value="ECO:0007669"/>
    <property type="project" value="TreeGrafter"/>
</dbReference>
<dbReference type="GO" id="GO:0005506">
    <property type="term" value="F:iron ion binding"/>
    <property type="evidence" value="ECO:0007669"/>
    <property type="project" value="InterPro"/>
</dbReference>
<dbReference type="GO" id="GO:0016132">
    <property type="term" value="P:brassinosteroid biosynthetic process"/>
    <property type="evidence" value="ECO:0007669"/>
    <property type="project" value="TreeGrafter"/>
</dbReference>
<dbReference type="PANTHER" id="PTHR24286">
    <property type="entry name" value="CYTOCHROME P450 26"/>
    <property type="match status" value="1"/>
</dbReference>
<dbReference type="GO" id="GO:0010268">
    <property type="term" value="P:brassinosteroid homeostasis"/>
    <property type="evidence" value="ECO:0007669"/>
    <property type="project" value="TreeGrafter"/>
</dbReference>
<name>A0A6D2HGX3_9BRAS</name>
<keyword evidence="7" id="KW-1185">Reference proteome</keyword>
<gene>
    <name evidence="6" type="ORF">MERR_LOCUS814</name>
</gene>
<dbReference type="EMBL" id="CACVBM020000055">
    <property type="protein sequence ID" value="CAA7013580.1"/>
    <property type="molecule type" value="Genomic_DNA"/>
</dbReference>
<evidence type="ECO:0000256" key="4">
    <source>
        <dbReference type="ARBA" id="ARBA00023004"/>
    </source>
</evidence>
<dbReference type="Proteomes" id="UP000467841">
    <property type="component" value="Unassembled WGS sequence"/>
</dbReference>
<comment type="similarity">
    <text evidence="1">Belongs to the cytochrome P450 family.</text>
</comment>
<organism evidence="6 7">
    <name type="scientific">Microthlaspi erraticum</name>
    <dbReference type="NCBI Taxonomy" id="1685480"/>
    <lineage>
        <taxon>Eukaryota</taxon>
        <taxon>Viridiplantae</taxon>
        <taxon>Streptophyta</taxon>
        <taxon>Embryophyta</taxon>
        <taxon>Tracheophyta</taxon>
        <taxon>Spermatophyta</taxon>
        <taxon>Magnoliopsida</taxon>
        <taxon>eudicotyledons</taxon>
        <taxon>Gunneridae</taxon>
        <taxon>Pentapetalae</taxon>
        <taxon>rosids</taxon>
        <taxon>malvids</taxon>
        <taxon>Brassicales</taxon>
        <taxon>Brassicaceae</taxon>
        <taxon>Coluteocarpeae</taxon>
        <taxon>Microthlaspi</taxon>
    </lineage>
</organism>
<feature type="chain" id="PRO_5025621051" evidence="5">
    <location>
        <begin position="25"/>
        <end position="379"/>
    </location>
</feature>
<dbReference type="GO" id="GO:0016705">
    <property type="term" value="F:oxidoreductase activity, acting on paired donors, with incorporation or reduction of molecular oxygen"/>
    <property type="evidence" value="ECO:0007669"/>
    <property type="project" value="InterPro"/>
</dbReference>
<dbReference type="Pfam" id="PF00067">
    <property type="entry name" value="p450"/>
    <property type="match status" value="1"/>
</dbReference>
<keyword evidence="2" id="KW-0349">Heme</keyword>
<protein>
    <submittedName>
        <fullName evidence="6">Uncharacterized protein</fullName>
    </submittedName>
</protein>
<dbReference type="AlphaFoldDB" id="A0A6D2HGX3"/>
<dbReference type="PANTHER" id="PTHR24286:SF189">
    <property type="entry name" value="CYTOCHROME P450, FAMILY 722, SUBFAMILY A, POLYPEPTIDE 1"/>
    <property type="match status" value="1"/>
</dbReference>
<dbReference type="InterPro" id="IPR036396">
    <property type="entry name" value="Cyt_P450_sf"/>
</dbReference>
<dbReference type="InterPro" id="IPR002403">
    <property type="entry name" value="Cyt_P450_E_grp-IV"/>
</dbReference>
<evidence type="ECO:0000313" key="7">
    <source>
        <dbReference type="Proteomes" id="UP000467841"/>
    </source>
</evidence>
<dbReference type="Gene3D" id="1.10.630.10">
    <property type="entry name" value="Cytochrome P450"/>
    <property type="match status" value="1"/>
</dbReference>
<proteinExistence type="inferred from homology"/>
<dbReference type="GO" id="GO:0020037">
    <property type="term" value="F:heme binding"/>
    <property type="evidence" value="ECO:0007669"/>
    <property type="project" value="InterPro"/>
</dbReference>
<evidence type="ECO:0000313" key="6">
    <source>
        <dbReference type="EMBL" id="CAA7013580.1"/>
    </source>
</evidence>
<reference evidence="6" key="1">
    <citation type="submission" date="2020-01" db="EMBL/GenBank/DDBJ databases">
        <authorList>
            <person name="Mishra B."/>
        </authorList>
    </citation>
    <scope>NUCLEOTIDE SEQUENCE [LARGE SCALE GENOMIC DNA]</scope>
</reference>
<dbReference type="InterPro" id="IPR001128">
    <property type="entry name" value="Cyt_P450"/>
</dbReference>
<dbReference type="SUPFAM" id="SSF48264">
    <property type="entry name" value="Cytochrome P450"/>
    <property type="match status" value="1"/>
</dbReference>